<feature type="region of interest" description="Disordered" evidence="7">
    <location>
        <begin position="580"/>
        <end position="602"/>
    </location>
</feature>
<reference evidence="9" key="2">
    <citation type="submission" date="2023-06" db="EMBL/GenBank/DDBJ databases">
        <authorList>
            <consortium name="Lawrence Berkeley National Laboratory"/>
            <person name="Haridas S."/>
            <person name="Hensen N."/>
            <person name="Bonometti L."/>
            <person name="Westerberg I."/>
            <person name="Brannstrom I.O."/>
            <person name="Guillou S."/>
            <person name="Cros-Aarteil S."/>
            <person name="Calhoun S."/>
            <person name="Kuo A."/>
            <person name="Mondo S."/>
            <person name="Pangilinan J."/>
            <person name="Riley R."/>
            <person name="Labutti K."/>
            <person name="Andreopoulos B."/>
            <person name="Lipzen A."/>
            <person name="Chen C."/>
            <person name="Yanf M."/>
            <person name="Daum C."/>
            <person name="Ng V."/>
            <person name="Clum A."/>
            <person name="Steindorff A."/>
            <person name="Ohm R."/>
            <person name="Martin F."/>
            <person name="Silar P."/>
            <person name="Natvig D."/>
            <person name="Lalanne C."/>
            <person name="Gautier V."/>
            <person name="Ament-Velasquez S.L."/>
            <person name="Kruys A."/>
            <person name="Hutchinson M.I."/>
            <person name="Powell A.J."/>
            <person name="Barry K."/>
            <person name="Miller A.N."/>
            <person name="Grigoriev I.V."/>
            <person name="Debuchy R."/>
            <person name="Gladieux P."/>
            <person name="Thoren M.H."/>
            <person name="Johannesson H."/>
        </authorList>
    </citation>
    <scope>NUCLEOTIDE SEQUENCE</scope>
    <source>
        <strain evidence="9">CBS 560.94</strain>
    </source>
</reference>
<dbReference type="GO" id="GO:0008270">
    <property type="term" value="F:zinc ion binding"/>
    <property type="evidence" value="ECO:0007669"/>
    <property type="project" value="InterPro"/>
</dbReference>
<dbReference type="GO" id="GO:0006351">
    <property type="term" value="P:DNA-templated transcription"/>
    <property type="evidence" value="ECO:0007669"/>
    <property type="project" value="InterPro"/>
</dbReference>
<dbReference type="GeneID" id="87864632"/>
<dbReference type="Gene3D" id="4.10.240.10">
    <property type="entry name" value="Zn(2)-C6 fungal-type DNA-binding domain"/>
    <property type="match status" value="1"/>
</dbReference>
<dbReference type="GO" id="GO:0000981">
    <property type="term" value="F:DNA-binding transcription factor activity, RNA polymerase II-specific"/>
    <property type="evidence" value="ECO:0007669"/>
    <property type="project" value="InterPro"/>
</dbReference>
<comment type="subcellular location">
    <subcellularLocation>
        <location evidence="1">Nucleus</location>
    </subcellularLocation>
</comment>
<feature type="compositionally biased region" description="Low complexity" evidence="7">
    <location>
        <begin position="587"/>
        <end position="600"/>
    </location>
</feature>
<feature type="compositionally biased region" description="Polar residues" evidence="7">
    <location>
        <begin position="933"/>
        <end position="943"/>
    </location>
</feature>
<evidence type="ECO:0000256" key="1">
    <source>
        <dbReference type="ARBA" id="ARBA00004123"/>
    </source>
</evidence>
<dbReference type="CDD" id="cd12148">
    <property type="entry name" value="fungal_TF_MHR"/>
    <property type="match status" value="1"/>
</dbReference>
<dbReference type="InterPro" id="IPR001138">
    <property type="entry name" value="Zn2Cys6_DnaBD"/>
</dbReference>
<dbReference type="InterPro" id="IPR036864">
    <property type="entry name" value="Zn2-C6_fun-type_DNA-bd_sf"/>
</dbReference>
<dbReference type="InterPro" id="IPR007219">
    <property type="entry name" value="XnlR_reg_dom"/>
</dbReference>
<feature type="compositionally biased region" description="Polar residues" evidence="7">
    <location>
        <begin position="26"/>
        <end position="43"/>
    </location>
</feature>
<dbReference type="SMART" id="SM00066">
    <property type="entry name" value="GAL4"/>
    <property type="match status" value="1"/>
</dbReference>
<keyword evidence="2" id="KW-0479">Metal-binding</keyword>
<organism evidence="9 10">
    <name type="scientific">Neurospora tetraspora</name>
    <dbReference type="NCBI Taxonomy" id="94610"/>
    <lineage>
        <taxon>Eukaryota</taxon>
        <taxon>Fungi</taxon>
        <taxon>Dikarya</taxon>
        <taxon>Ascomycota</taxon>
        <taxon>Pezizomycotina</taxon>
        <taxon>Sordariomycetes</taxon>
        <taxon>Sordariomycetidae</taxon>
        <taxon>Sordariales</taxon>
        <taxon>Sordariaceae</taxon>
        <taxon>Neurospora</taxon>
    </lineage>
</organism>
<comment type="caution">
    <text evidence="9">The sequence shown here is derived from an EMBL/GenBank/DDBJ whole genome shotgun (WGS) entry which is preliminary data.</text>
</comment>
<sequence>MEQVGRETTPTATTHGVGGGGGRSGSLASESAPSNTNANSHPTNAKWGNACAQCAAAKAKCSRQSDAPGTKCGRCERLGKDCTNQVHRPRKKRAVRPSKTAQLEQRLNGLVDLLKASGDLRGIPIADSVASQEVMSAYDSVSCIARDHDLQIAVGAPQASGSGKRRASLTPLEDDRHGTSEGGYSDDESHSDSSELLGDGPIHVPKHYNSYAPSGCMCRARGEIRGPSESDETILTIYQTHLSPLFPFVIIPVGTTVQELEQSRPFLFSAIRMVTTLTSMRSMRAQMYRLVRHVSERMLLRSERSLDLLQGILVMIGWYQYHCLMHAQLNNLIHLAASLVSDLGLNRDPKVQERISVMVLYPDDPKPRTNEERRALLGLWYMASTISVAFGKLESIRYSPYIQQCLNELQESKEYETDGILVHMVQLQHLMEKIAQVNSKTESPESVGGIARAPVAAYMSTFQSELDKICGSLNKSQKNNKYLMVYVHSAKMRLCEPPVIDASLLARFYKDLTALDDNTPSALDLFYRVSSGVREWFDHWFAVPVSTYFYLPVSITCQIVYAVSMLARWSKIVSPIKPLPSSQNKNTISTTSQPQQPITTAASYCSTPTSTPAFVPTPSPHHSRSCVCNYGAGPPPDFSQRPPATSSTISTPAPATPCPGPVCSRATSTEPTSTTTPNTTITTTDQQTASNLPSKNNKNNPLSSVRWRETTDPQLPHIVAMLQEQLNSQPGLRIDITETMAQLGARFQQAGDDMKEASGGEPDSNMWEVSAKGLVMTKAKLERFAEFVAQGGKLLDDQGKEEGEGVGVGGGGGGDDVACLPPGTRTGTGAGMGGGGDGGSRRAASSFPYQEGGGGAAGGGGVGSAGAGGGVEAGRTSASSGSGSGERYAQQSALTRRGGGRGTGDIVTSSRGRGNTTATQSQSQSQPWLAGLSQVQAQGQGQSMGAPPIPQQHQQPSFQGSSYAGATSGHNMNGASIHHSLGAATAAGVHGGDAGYPSAMVGATGGGVGGAGGGWQCNNLLATEFMDQLAPWLWYYGVGDWPGAGPGGV</sequence>
<feature type="region of interest" description="Disordered" evidence="7">
    <location>
        <begin position="1"/>
        <end position="44"/>
    </location>
</feature>
<keyword evidence="4" id="KW-0238">DNA-binding</keyword>
<evidence type="ECO:0000256" key="4">
    <source>
        <dbReference type="ARBA" id="ARBA00023125"/>
    </source>
</evidence>
<evidence type="ECO:0000256" key="7">
    <source>
        <dbReference type="SAM" id="MobiDB-lite"/>
    </source>
</evidence>
<feature type="compositionally biased region" description="Low complexity" evidence="7">
    <location>
        <begin position="873"/>
        <end position="887"/>
    </location>
</feature>
<dbReference type="Proteomes" id="UP001278500">
    <property type="component" value="Unassembled WGS sequence"/>
</dbReference>
<feature type="compositionally biased region" description="Gly residues" evidence="7">
    <location>
        <begin position="805"/>
        <end position="815"/>
    </location>
</feature>
<dbReference type="GO" id="GO:0000976">
    <property type="term" value="F:transcription cis-regulatory region binding"/>
    <property type="evidence" value="ECO:0007669"/>
    <property type="project" value="TreeGrafter"/>
</dbReference>
<evidence type="ECO:0000256" key="6">
    <source>
        <dbReference type="ARBA" id="ARBA00023242"/>
    </source>
</evidence>
<keyword evidence="5" id="KW-0804">Transcription</keyword>
<gene>
    <name evidence="9" type="ORF">B0H65DRAFT_47838</name>
</gene>
<dbReference type="AlphaFoldDB" id="A0AAE0MWZ3"/>
<dbReference type="PROSITE" id="PS50048">
    <property type="entry name" value="ZN2_CY6_FUNGAL_2"/>
    <property type="match status" value="1"/>
</dbReference>
<dbReference type="GO" id="GO:0005634">
    <property type="term" value="C:nucleus"/>
    <property type="evidence" value="ECO:0007669"/>
    <property type="project" value="UniProtKB-SubCell"/>
</dbReference>
<evidence type="ECO:0000256" key="2">
    <source>
        <dbReference type="ARBA" id="ARBA00022723"/>
    </source>
</evidence>
<dbReference type="PROSITE" id="PS00463">
    <property type="entry name" value="ZN2_CY6_FUNGAL_1"/>
    <property type="match status" value="1"/>
</dbReference>
<dbReference type="Pfam" id="PF04082">
    <property type="entry name" value="Fungal_trans"/>
    <property type="match status" value="1"/>
</dbReference>
<dbReference type="RefSeq" id="XP_062686811.1">
    <property type="nucleotide sequence ID" value="XM_062827478.1"/>
</dbReference>
<evidence type="ECO:0000256" key="3">
    <source>
        <dbReference type="ARBA" id="ARBA00023015"/>
    </source>
</evidence>
<feature type="region of interest" description="Disordered" evidence="7">
    <location>
        <begin position="796"/>
        <end position="971"/>
    </location>
</feature>
<accession>A0AAE0MWZ3</accession>
<feature type="region of interest" description="Disordered" evidence="7">
    <location>
        <begin position="637"/>
        <end position="705"/>
    </location>
</feature>
<keyword evidence="10" id="KW-1185">Reference proteome</keyword>
<feature type="compositionally biased region" description="Low complexity" evidence="7">
    <location>
        <begin position="667"/>
        <end position="704"/>
    </location>
</feature>
<feature type="compositionally biased region" description="Gly residues" evidence="7">
    <location>
        <begin position="851"/>
        <end position="872"/>
    </location>
</feature>
<name>A0AAE0MWZ3_9PEZI</name>
<dbReference type="SUPFAM" id="SSF57701">
    <property type="entry name" value="Zn2/Cys6 DNA-binding domain"/>
    <property type="match status" value="1"/>
</dbReference>
<feature type="compositionally biased region" description="Polar residues" evidence="7">
    <location>
        <begin position="906"/>
        <end position="919"/>
    </location>
</feature>
<proteinExistence type="predicted"/>
<feature type="compositionally biased region" description="Low complexity" evidence="7">
    <location>
        <begin position="642"/>
        <end position="653"/>
    </location>
</feature>
<evidence type="ECO:0000313" key="10">
    <source>
        <dbReference type="Proteomes" id="UP001278500"/>
    </source>
</evidence>
<feature type="compositionally biased region" description="Gly residues" evidence="7">
    <location>
        <begin position="826"/>
        <end position="838"/>
    </location>
</feature>
<dbReference type="EMBL" id="JAUEPP010000001">
    <property type="protein sequence ID" value="KAK3355433.1"/>
    <property type="molecule type" value="Genomic_DNA"/>
</dbReference>
<evidence type="ECO:0000259" key="8">
    <source>
        <dbReference type="PROSITE" id="PS50048"/>
    </source>
</evidence>
<feature type="compositionally biased region" description="Polar residues" evidence="7">
    <location>
        <begin position="951"/>
        <end position="971"/>
    </location>
</feature>
<dbReference type="PANTHER" id="PTHR31845:SF10">
    <property type="entry name" value="ZN(II)2CYS6 TRANSCRIPTION FACTOR (EUROFUNG)"/>
    <property type="match status" value="1"/>
</dbReference>
<keyword evidence="3" id="KW-0805">Transcription regulation</keyword>
<evidence type="ECO:0000256" key="5">
    <source>
        <dbReference type="ARBA" id="ARBA00023163"/>
    </source>
</evidence>
<keyword evidence="6" id="KW-0539">Nucleus</keyword>
<feature type="region of interest" description="Disordered" evidence="7">
    <location>
        <begin position="155"/>
        <end position="199"/>
    </location>
</feature>
<feature type="domain" description="Zn(2)-C6 fungal-type" evidence="8">
    <location>
        <begin position="50"/>
        <end position="84"/>
    </location>
</feature>
<evidence type="ECO:0000313" key="9">
    <source>
        <dbReference type="EMBL" id="KAK3355433.1"/>
    </source>
</evidence>
<protein>
    <recommendedName>
        <fullName evidence="8">Zn(2)-C6 fungal-type domain-containing protein</fullName>
    </recommendedName>
</protein>
<dbReference type="InterPro" id="IPR051089">
    <property type="entry name" value="prtT"/>
</dbReference>
<dbReference type="PANTHER" id="PTHR31845">
    <property type="entry name" value="FINGER DOMAIN PROTEIN, PUTATIVE-RELATED"/>
    <property type="match status" value="1"/>
</dbReference>
<reference evidence="9" key="1">
    <citation type="journal article" date="2023" name="Mol. Phylogenet. Evol.">
        <title>Genome-scale phylogeny and comparative genomics of the fungal order Sordariales.</title>
        <authorList>
            <person name="Hensen N."/>
            <person name="Bonometti L."/>
            <person name="Westerberg I."/>
            <person name="Brannstrom I.O."/>
            <person name="Guillou S."/>
            <person name="Cros-Aarteil S."/>
            <person name="Calhoun S."/>
            <person name="Haridas S."/>
            <person name="Kuo A."/>
            <person name="Mondo S."/>
            <person name="Pangilinan J."/>
            <person name="Riley R."/>
            <person name="LaButti K."/>
            <person name="Andreopoulos B."/>
            <person name="Lipzen A."/>
            <person name="Chen C."/>
            <person name="Yan M."/>
            <person name="Daum C."/>
            <person name="Ng V."/>
            <person name="Clum A."/>
            <person name="Steindorff A."/>
            <person name="Ohm R.A."/>
            <person name="Martin F."/>
            <person name="Silar P."/>
            <person name="Natvig D.O."/>
            <person name="Lalanne C."/>
            <person name="Gautier V."/>
            <person name="Ament-Velasquez S.L."/>
            <person name="Kruys A."/>
            <person name="Hutchinson M.I."/>
            <person name="Powell A.J."/>
            <person name="Barry K."/>
            <person name="Miller A.N."/>
            <person name="Grigoriev I.V."/>
            <person name="Debuchy R."/>
            <person name="Gladieux P."/>
            <person name="Hiltunen Thoren M."/>
            <person name="Johannesson H."/>
        </authorList>
    </citation>
    <scope>NUCLEOTIDE SEQUENCE</scope>
    <source>
        <strain evidence="9">CBS 560.94</strain>
    </source>
</reference>